<sequence>MVASVLFANVAVLKCYVPKCRLFANVVYSQVSNVFKCRFSQMSLFISRIRVNHNLEKSDTP</sequence>
<dbReference type="EMBL" id="CAVMJV010000181">
    <property type="protein sequence ID" value="CAK5121314.1"/>
    <property type="molecule type" value="Genomic_DNA"/>
</dbReference>
<protein>
    <submittedName>
        <fullName evidence="1">Uncharacterized protein</fullName>
    </submittedName>
</protein>
<reference evidence="1" key="1">
    <citation type="submission" date="2023-11" db="EMBL/GenBank/DDBJ databases">
        <authorList>
            <person name="Poullet M."/>
        </authorList>
    </citation>
    <scope>NUCLEOTIDE SEQUENCE</scope>
    <source>
        <strain evidence="1">E1834</strain>
    </source>
</reference>
<evidence type="ECO:0000313" key="1">
    <source>
        <dbReference type="EMBL" id="CAK5121314.1"/>
    </source>
</evidence>
<evidence type="ECO:0000313" key="2">
    <source>
        <dbReference type="Proteomes" id="UP001497535"/>
    </source>
</evidence>
<gene>
    <name evidence="1" type="ORF">MENTE1834_LOCUS46999</name>
</gene>
<name>A0ACB1B6K0_MELEN</name>
<keyword evidence="2" id="KW-1185">Reference proteome</keyword>
<comment type="caution">
    <text evidence="1">The sequence shown here is derived from an EMBL/GenBank/DDBJ whole genome shotgun (WGS) entry which is preliminary data.</text>
</comment>
<dbReference type="Proteomes" id="UP001497535">
    <property type="component" value="Unassembled WGS sequence"/>
</dbReference>
<proteinExistence type="predicted"/>
<organism evidence="1 2">
    <name type="scientific">Meloidogyne enterolobii</name>
    <name type="common">Root-knot nematode worm</name>
    <name type="synonym">Meloidogyne mayaguensis</name>
    <dbReference type="NCBI Taxonomy" id="390850"/>
    <lineage>
        <taxon>Eukaryota</taxon>
        <taxon>Metazoa</taxon>
        <taxon>Ecdysozoa</taxon>
        <taxon>Nematoda</taxon>
        <taxon>Chromadorea</taxon>
        <taxon>Rhabditida</taxon>
        <taxon>Tylenchina</taxon>
        <taxon>Tylenchomorpha</taxon>
        <taxon>Tylenchoidea</taxon>
        <taxon>Meloidogynidae</taxon>
        <taxon>Meloidogyninae</taxon>
        <taxon>Meloidogyne</taxon>
    </lineage>
</organism>
<accession>A0ACB1B6K0</accession>